<dbReference type="Pfam" id="PF02810">
    <property type="entry name" value="SEC-C"/>
    <property type="match status" value="1"/>
</dbReference>
<accession>W9VB10</accession>
<comment type="similarity">
    <text evidence="1 2">Belongs to the UPF0225 family.</text>
</comment>
<dbReference type="OrthoDB" id="21421at2"/>
<comment type="caution">
    <text evidence="4">The sequence shown here is derived from an EMBL/GenBank/DDBJ whole genome shotgun (WGS) entry which is preliminary data.</text>
</comment>
<evidence type="ECO:0000259" key="3">
    <source>
        <dbReference type="Pfam" id="PF17775"/>
    </source>
</evidence>
<sequence length="130" mass="14970">MPEPCPCGSGRPYPECCQPHIEGAARPRTAEELMRSRYTAYATHAIAYLSHSWHPDTRPSDLTPDRDLKWIGLKILSTEAGGPDDETGWVAFVARYKIGGRAHRLRERSRFVRHEGRWVYLDGEIEERHR</sequence>
<reference evidence="4 5" key="1">
    <citation type="submission" date="2012-11" db="EMBL/GenBank/DDBJ databases">
        <title>Genome assembly of Thiorhodococcus sp. AK35.</title>
        <authorList>
            <person name="Nupur N."/>
            <person name="Khatri I."/>
            <person name="Subramanian S."/>
            <person name="Pinnaka A."/>
        </authorList>
    </citation>
    <scope>NUCLEOTIDE SEQUENCE [LARGE SCALE GENOMIC DNA]</scope>
    <source>
        <strain evidence="4 5">AK35</strain>
    </source>
</reference>
<dbReference type="HAMAP" id="MF_00612">
    <property type="entry name" value="UPF0225"/>
    <property type="match status" value="1"/>
</dbReference>
<dbReference type="InterPro" id="IPR023006">
    <property type="entry name" value="YchJ-like"/>
</dbReference>
<name>W9VB10_9GAMM</name>
<keyword evidence="5" id="KW-1185">Reference proteome</keyword>
<dbReference type="STRING" id="1249627.D779_2394"/>
<proteinExistence type="inferred from homology"/>
<gene>
    <name evidence="4" type="ORF">D779_2394</name>
</gene>
<dbReference type="InterPro" id="IPR032710">
    <property type="entry name" value="NTF2-like_dom_sf"/>
</dbReference>
<feature type="domain" description="YchJ-like middle NTF2-like" evidence="3">
    <location>
        <begin position="29"/>
        <end position="123"/>
    </location>
</feature>
<dbReference type="PANTHER" id="PTHR33747">
    <property type="entry name" value="UPF0225 PROTEIN SCO1677"/>
    <property type="match status" value="1"/>
</dbReference>
<dbReference type="InterPro" id="IPR004027">
    <property type="entry name" value="SEC_C_motif"/>
</dbReference>
<dbReference type="Pfam" id="PF17775">
    <property type="entry name" value="YchJ_M-like"/>
    <property type="match status" value="1"/>
</dbReference>
<dbReference type="Gene3D" id="3.10.450.50">
    <property type="match status" value="1"/>
</dbReference>
<evidence type="ECO:0000256" key="1">
    <source>
        <dbReference type="ARBA" id="ARBA00010839"/>
    </source>
</evidence>
<dbReference type="eggNOG" id="COG3012">
    <property type="taxonomic scope" value="Bacteria"/>
</dbReference>
<evidence type="ECO:0000313" key="5">
    <source>
        <dbReference type="Proteomes" id="UP000019460"/>
    </source>
</evidence>
<dbReference type="PANTHER" id="PTHR33747:SF1">
    <property type="entry name" value="ADENYLATE CYCLASE-ASSOCIATED CAP C-TERMINAL DOMAIN-CONTAINING PROTEIN"/>
    <property type="match status" value="1"/>
</dbReference>
<dbReference type="RefSeq" id="WP_043748506.1">
    <property type="nucleotide sequence ID" value="NZ_AONC01000004.1"/>
</dbReference>
<organism evidence="4 5">
    <name type="scientific">Imhoffiella purpurea</name>
    <dbReference type="NCBI Taxonomy" id="1249627"/>
    <lineage>
        <taxon>Bacteria</taxon>
        <taxon>Pseudomonadati</taxon>
        <taxon>Pseudomonadota</taxon>
        <taxon>Gammaproteobacteria</taxon>
        <taxon>Chromatiales</taxon>
        <taxon>Chromatiaceae</taxon>
        <taxon>Imhoffiella</taxon>
    </lineage>
</organism>
<dbReference type="PATRIC" id="fig|1249627.3.peg.349"/>
<dbReference type="AlphaFoldDB" id="W9VB10"/>
<dbReference type="SUPFAM" id="SSF54427">
    <property type="entry name" value="NTF2-like"/>
    <property type="match status" value="1"/>
</dbReference>
<protein>
    <recommendedName>
        <fullName evidence="2">UPF0225 protein D779_2394</fullName>
    </recommendedName>
</protein>
<dbReference type="InterPro" id="IPR048469">
    <property type="entry name" value="YchJ-like_M"/>
</dbReference>
<evidence type="ECO:0000256" key="2">
    <source>
        <dbReference type="HAMAP-Rule" id="MF_00612"/>
    </source>
</evidence>
<evidence type="ECO:0000313" key="4">
    <source>
        <dbReference type="EMBL" id="EXJ16783.1"/>
    </source>
</evidence>
<dbReference type="Proteomes" id="UP000019460">
    <property type="component" value="Unassembled WGS sequence"/>
</dbReference>
<dbReference type="EMBL" id="AONC01000004">
    <property type="protein sequence ID" value="EXJ16783.1"/>
    <property type="molecule type" value="Genomic_DNA"/>
</dbReference>